<dbReference type="KEGG" id="aten:116294120"/>
<proteinExistence type="predicted"/>
<evidence type="ECO:0000313" key="9">
    <source>
        <dbReference type="RefSeq" id="XP_031557513.1"/>
    </source>
</evidence>
<dbReference type="Proteomes" id="UP000515163">
    <property type="component" value="Unplaced"/>
</dbReference>
<evidence type="ECO:0000256" key="3">
    <source>
        <dbReference type="ARBA" id="ARBA00022692"/>
    </source>
</evidence>
<sequence length="143" mass="15594">MAGWGSEVFTASNNWSWVPVIGSLLGGVLGAVVYLILIEVHHEKNTESEDVELERVVVNNVVDTAASNPAYERGSHIELRDPSALDPKSDRKTKSVYQRIVPNDTSTQNQNSVTTPTTSKKAFDNDNAVVDDANIPNNDSTQL</sequence>
<keyword evidence="3 7" id="KW-0812">Transmembrane</keyword>
<protein>
    <submittedName>
        <fullName evidence="9">Uncharacterized protein LOC116294120</fullName>
    </submittedName>
</protein>
<dbReference type="AlphaFoldDB" id="A0A6P8HR00"/>
<feature type="region of interest" description="Disordered" evidence="6">
    <location>
        <begin position="67"/>
        <end position="143"/>
    </location>
</feature>
<name>A0A6P8HR00_ACTTE</name>
<keyword evidence="8" id="KW-1185">Reference proteome</keyword>
<evidence type="ECO:0000256" key="1">
    <source>
        <dbReference type="ARBA" id="ARBA00004141"/>
    </source>
</evidence>
<evidence type="ECO:0000256" key="7">
    <source>
        <dbReference type="SAM" id="Phobius"/>
    </source>
</evidence>
<dbReference type="GeneID" id="116294120"/>
<dbReference type="PANTHER" id="PTHR43829:SF9">
    <property type="entry name" value="AQUAPORIN-9"/>
    <property type="match status" value="1"/>
</dbReference>
<evidence type="ECO:0000256" key="4">
    <source>
        <dbReference type="ARBA" id="ARBA00022989"/>
    </source>
</evidence>
<feature type="compositionally biased region" description="Polar residues" evidence="6">
    <location>
        <begin position="103"/>
        <end position="120"/>
    </location>
</feature>
<dbReference type="GO" id="GO:0016323">
    <property type="term" value="C:basolateral plasma membrane"/>
    <property type="evidence" value="ECO:0007669"/>
    <property type="project" value="TreeGrafter"/>
</dbReference>
<feature type="transmembrane region" description="Helical" evidence="7">
    <location>
        <begin position="15"/>
        <end position="37"/>
    </location>
</feature>
<evidence type="ECO:0000313" key="8">
    <source>
        <dbReference type="Proteomes" id="UP000515163"/>
    </source>
</evidence>
<keyword evidence="4 7" id="KW-1133">Transmembrane helix</keyword>
<dbReference type="GO" id="GO:0015254">
    <property type="term" value="F:glycerol channel activity"/>
    <property type="evidence" value="ECO:0007669"/>
    <property type="project" value="TreeGrafter"/>
</dbReference>
<dbReference type="InterPro" id="IPR023271">
    <property type="entry name" value="Aquaporin-like"/>
</dbReference>
<dbReference type="InParanoid" id="A0A6P8HR00"/>
<keyword evidence="2" id="KW-0813">Transport</keyword>
<accession>A0A6P8HR00</accession>
<evidence type="ECO:0000256" key="5">
    <source>
        <dbReference type="ARBA" id="ARBA00023136"/>
    </source>
</evidence>
<reference evidence="9" key="1">
    <citation type="submission" date="2025-08" db="UniProtKB">
        <authorList>
            <consortium name="RefSeq"/>
        </authorList>
    </citation>
    <scope>IDENTIFICATION</scope>
    <source>
        <tissue evidence="9">Tentacle</tissue>
    </source>
</reference>
<dbReference type="GO" id="GO:0015250">
    <property type="term" value="F:water channel activity"/>
    <property type="evidence" value="ECO:0007669"/>
    <property type="project" value="TreeGrafter"/>
</dbReference>
<feature type="compositionally biased region" description="Low complexity" evidence="6">
    <location>
        <begin position="125"/>
        <end position="143"/>
    </location>
</feature>
<evidence type="ECO:0000256" key="2">
    <source>
        <dbReference type="ARBA" id="ARBA00022448"/>
    </source>
</evidence>
<comment type="subcellular location">
    <subcellularLocation>
        <location evidence="1">Membrane</location>
        <topology evidence="1">Multi-pass membrane protein</topology>
    </subcellularLocation>
</comment>
<dbReference type="PANTHER" id="PTHR43829">
    <property type="entry name" value="AQUAPORIN OR AQUAGLYCEROPORIN RELATED"/>
    <property type="match status" value="1"/>
</dbReference>
<dbReference type="InterPro" id="IPR050363">
    <property type="entry name" value="MIP/Aquaporin"/>
</dbReference>
<dbReference type="RefSeq" id="XP_031557513.1">
    <property type="nucleotide sequence ID" value="XM_031701653.1"/>
</dbReference>
<dbReference type="SUPFAM" id="SSF81338">
    <property type="entry name" value="Aquaporin-like"/>
    <property type="match status" value="1"/>
</dbReference>
<gene>
    <name evidence="9" type="primary">LOC116294120</name>
</gene>
<organism evidence="8 9">
    <name type="scientific">Actinia tenebrosa</name>
    <name type="common">Australian red waratah sea anemone</name>
    <dbReference type="NCBI Taxonomy" id="6105"/>
    <lineage>
        <taxon>Eukaryota</taxon>
        <taxon>Metazoa</taxon>
        <taxon>Cnidaria</taxon>
        <taxon>Anthozoa</taxon>
        <taxon>Hexacorallia</taxon>
        <taxon>Actiniaria</taxon>
        <taxon>Actiniidae</taxon>
        <taxon>Actinia</taxon>
    </lineage>
</organism>
<feature type="compositionally biased region" description="Basic and acidic residues" evidence="6">
    <location>
        <begin position="73"/>
        <end position="93"/>
    </location>
</feature>
<keyword evidence="5 7" id="KW-0472">Membrane</keyword>
<dbReference type="Gene3D" id="1.20.1080.10">
    <property type="entry name" value="Glycerol uptake facilitator protein"/>
    <property type="match status" value="1"/>
</dbReference>
<evidence type="ECO:0000256" key="6">
    <source>
        <dbReference type="SAM" id="MobiDB-lite"/>
    </source>
</evidence>